<feature type="region of interest" description="Disordered" evidence="1">
    <location>
        <begin position="1"/>
        <end position="30"/>
    </location>
</feature>
<gene>
    <name evidence="2" type="ORF">QQF64_000465</name>
</gene>
<dbReference type="Proteomes" id="UP001558613">
    <property type="component" value="Unassembled WGS sequence"/>
</dbReference>
<evidence type="ECO:0000256" key="1">
    <source>
        <dbReference type="SAM" id="MobiDB-lite"/>
    </source>
</evidence>
<keyword evidence="3" id="KW-1185">Reference proteome</keyword>
<proteinExistence type="predicted"/>
<protein>
    <submittedName>
        <fullName evidence="2">Uncharacterized protein</fullName>
    </submittedName>
</protein>
<evidence type="ECO:0000313" key="2">
    <source>
        <dbReference type="EMBL" id="KAL1281662.1"/>
    </source>
</evidence>
<name>A0ABR3NXT1_9TELE</name>
<organism evidence="2 3">
    <name type="scientific">Cirrhinus molitorella</name>
    <name type="common">mud carp</name>
    <dbReference type="NCBI Taxonomy" id="172907"/>
    <lineage>
        <taxon>Eukaryota</taxon>
        <taxon>Metazoa</taxon>
        <taxon>Chordata</taxon>
        <taxon>Craniata</taxon>
        <taxon>Vertebrata</taxon>
        <taxon>Euteleostomi</taxon>
        <taxon>Actinopterygii</taxon>
        <taxon>Neopterygii</taxon>
        <taxon>Teleostei</taxon>
        <taxon>Ostariophysi</taxon>
        <taxon>Cypriniformes</taxon>
        <taxon>Cyprinidae</taxon>
        <taxon>Labeoninae</taxon>
        <taxon>Labeonini</taxon>
        <taxon>Cirrhinus</taxon>
    </lineage>
</organism>
<accession>A0ABR3NXT1</accession>
<dbReference type="EMBL" id="JAYMGO010000001">
    <property type="protein sequence ID" value="KAL1281662.1"/>
    <property type="molecule type" value="Genomic_DNA"/>
</dbReference>
<feature type="compositionally biased region" description="Basic and acidic residues" evidence="1">
    <location>
        <begin position="10"/>
        <end position="23"/>
    </location>
</feature>
<sequence length="69" mass="7837">MGSHLVRSYISERDTTPDPRKPSAYDPNLGFPERKEREMVATQEQMNLAMLPPANMRDTTGTTANIRIM</sequence>
<evidence type="ECO:0000313" key="3">
    <source>
        <dbReference type="Proteomes" id="UP001558613"/>
    </source>
</evidence>
<reference evidence="2 3" key="1">
    <citation type="submission" date="2023-09" db="EMBL/GenBank/DDBJ databases">
        <authorList>
            <person name="Wang M."/>
        </authorList>
    </citation>
    <scope>NUCLEOTIDE SEQUENCE [LARGE SCALE GENOMIC DNA]</scope>
    <source>
        <strain evidence="2">GT-2023</strain>
        <tissue evidence="2">Liver</tissue>
    </source>
</reference>
<comment type="caution">
    <text evidence="2">The sequence shown here is derived from an EMBL/GenBank/DDBJ whole genome shotgun (WGS) entry which is preliminary data.</text>
</comment>